<dbReference type="SMART" id="SM01027">
    <property type="entry name" value="Beta-Casp"/>
    <property type="match status" value="1"/>
</dbReference>
<dbReference type="InterPro" id="IPR050698">
    <property type="entry name" value="MBL"/>
</dbReference>
<dbReference type="InterPro" id="IPR036866">
    <property type="entry name" value="RibonucZ/Hydroxyglut_hydro"/>
</dbReference>
<dbReference type="GO" id="GO:0004521">
    <property type="term" value="F:RNA endonuclease activity"/>
    <property type="evidence" value="ECO:0007669"/>
    <property type="project" value="TreeGrafter"/>
</dbReference>
<dbReference type="Proteomes" id="UP000238220">
    <property type="component" value="Unassembled WGS sequence"/>
</dbReference>
<evidence type="ECO:0000259" key="3">
    <source>
        <dbReference type="SMART" id="SM01027"/>
    </source>
</evidence>
<organism evidence="4 5">
    <name type="scientific">Solimonas fluminis</name>
    <dbReference type="NCBI Taxonomy" id="2086571"/>
    <lineage>
        <taxon>Bacteria</taxon>
        <taxon>Pseudomonadati</taxon>
        <taxon>Pseudomonadota</taxon>
        <taxon>Gammaproteobacteria</taxon>
        <taxon>Nevskiales</taxon>
        <taxon>Nevskiaceae</taxon>
        <taxon>Solimonas</taxon>
    </lineage>
</organism>
<evidence type="ECO:0000313" key="5">
    <source>
        <dbReference type="Proteomes" id="UP000238220"/>
    </source>
</evidence>
<dbReference type="Pfam" id="PF07521">
    <property type="entry name" value="RMMBL"/>
    <property type="match status" value="1"/>
</dbReference>
<dbReference type="Pfam" id="PF00753">
    <property type="entry name" value="Lactamase_B"/>
    <property type="match status" value="1"/>
</dbReference>
<dbReference type="PANTHER" id="PTHR11203:SF37">
    <property type="entry name" value="INTEGRATOR COMPLEX SUBUNIT 11"/>
    <property type="match status" value="1"/>
</dbReference>
<dbReference type="AlphaFoldDB" id="A0A2S5THB7"/>
<dbReference type="EMBL" id="PSNW01000004">
    <property type="protein sequence ID" value="PPE74342.1"/>
    <property type="molecule type" value="Genomic_DNA"/>
</dbReference>
<dbReference type="PANTHER" id="PTHR11203">
    <property type="entry name" value="CLEAVAGE AND POLYADENYLATION SPECIFICITY FACTOR FAMILY MEMBER"/>
    <property type="match status" value="1"/>
</dbReference>
<dbReference type="Gene3D" id="3.40.50.10890">
    <property type="match status" value="1"/>
</dbReference>
<name>A0A2S5THB7_9GAMM</name>
<dbReference type="RefSeq" id="WP_104230230.1">
    <property type="nucleotide sequence ID" value="NZ_PSNW01000004.1"/>
</dbReference>
<dbReference type="OrthoDB" id="9803916at2"/>
<sequence>MELEFLGATGTVTGSKYLVSRRGRLLLVDCGLFQGYKQLRLRNWAKLPVRPSEIDAVVLSHAHIDHTGYLPLLVREGFRGPVYCTPATRELCGILLPDSGRLQEEDAEHANRHRYSRHRPALPLYTEADAVRALDQFEPRAPQQDFEAVSGIRVRLVPNGHLLGSVMVALDDGSRRLLFSGDMGRPDDLIMRPPQPPPDADVLVLESTYGNRRHEDVDPLRQLGDIVRDVTAGGGVVMIPAFAVGRTQTLLYCLHRLKEQGVIPRDLPVFLNSPMGIDATAIYNRHRDEHRLAPEECEAMFGAARIVNTVDESRALNQRQGPMVIIAGSGMATGGRIVHHLKAFAPDPRNAIVLTGFQAGGTRGAALAAGADSIKIHGEYIAVRAPVKTLGNLSAHADYGELLSWLGGFRRPPRRVYLTHGEPEAADALRRRIADQLGWPCEVADYRQRVDLEAL</sequence>
<gene>
    <name evidence="4" type="ORF">C3942_09965</name>
</gene>
<dbReference type="InterPro" id="IPR022712">
    <property type="entry name" value="Beta_Casp"/>
</dbReference>
<keyword evidence="5" id="KW-1185">Reference proteome</keyword>
<dbReference type="InterPro" id="IPR011108">
    <property type="entry name" value="RMMBL"/>
</dbReference>
<dbReference type="InterPro" id="IPR001279">
    <property type="entry name" value="Metallo-B-lactamas"/>
</dbReference>
<feature type="domain" description="Metallo-beta-lactamase" evidence="2">
    <location>
        <begin position="13"/>
        <end position="235"/>
    </location>
</feature>
<proteinExistence type="predicted"/>
<dbReference type="GO" id="GO:0016787">
    <property type="term" value="F:hydrolase activity"/>
    <property type="evidence" value="ECO:0007669"/>
    <property type="project" value="UniProtKB-KW"/>
</dbReference>
<dbReference type="Pfam" id="PF10996">
    <property type="entry name" value="Beta-Casp"/>
    <property type="match status" value="1"/>
</dbReference>
<evidence type="ECO:0000313" key="4">
    <source>
        <dbReference type="EMBL" id="PPE74342.1"/>
    </source>
</evidence>
<feature type="domain" description="Beta-Casp" evidence="3">
    <location>
        <begin position="247"/>
        <end position="367"/>
    </location>
</feature>
<protein>
    <submittedName>
        <fullName evidence="4">MBL fold metallo-hydrolase</fullName>
    </submittedName>
</protein>
<dbReference type="CDD" id="cd16295">
    <property type="entry name" value="TTHA0252-CPSF-like_MBL-fold"/>
    <property type="match status" value="1"/>
</dbReference>
<dbReference type="SMART" id="SM00849">
    <property type="entry name" value="Lactamase_B"/>
    <property type="match status" value="1"/>
</dbReference>
<dbReference type="Gene3D" id="3.60.15.10">
    <property type="entry name" value="Ribonuclease Z/Hydroxyacylglutathione hydrolase-like"/>
    <property type="match status" value="1"/>
</dbReference>
<dbReference type="SUPFAM" id="SSF56281">
    <property type="entry name" value="Metallo-hydrolase/oxidoreductase"/>
    <property type="match status" value="1"/>
</dbReference>
<reference evidence="4 5" key="1">
    <citation type="submission" date="2018-02" db="EMBL/GenBank/DDBJ databases">
        <title>Genome sequencing of Solimonas sp. HR-BB.</title>
        <authorList>
            <person name="Lee Y."/>
            <person name="Jeon C.O."/>
        </authorList>
    </citation>
    <scope>NUCLEOTIDE SEQUENCE [LARGE SCALE GENOMIC DNA]</scope>
    <source>
        <strain evidence="4 5">HR-BB</strain>
    </source>
</reference>
<evidence type="ECO:0000259" key="2">
    <source>
        <dbReference type="SMART" id="SM00849"/>
    </source>
</evidence>
<accession>A0A2S5THB7</accession>
<keyword evidence="1 4" id="KW-0378">Hydrolase</keyword>
<evidence type="ECO:0000256" key="1">
    <source>
        <dbReference type="ARBA" id="ARBA00022801"/>
    </source>
</evidence>
<comment type="caution">
    <text evidence="4">The sequence shown here is derived from an EMBL/GenBank/DDBJ whole genome shotgun (WGS) entry which is preliminary data.</text>
</comment>